<evidence type="ECO:0000256" key="6">
    <source>
        <dbReference type="ARBA" id="ARBA00022516"/>
    </source>
</evidence>
<dbReference type="GO" id="GO:0006654">
    <property type="term" value="P:phosphatidic acid biosynthetic process"/>
    <property type="evidence" value="ECO:0007669"/>
    <property type="project" value="InterPro"/>
</dbReference>
<evidence type="ECO:0000256" key="5">
    <source>
        <dbReference type="ARBA" id="ARBA00022475"/>
    </source>
</evidence>
<dbReference type="GO" id="GO:0046872">
    <property type="term" value="F:metal ion binding"/>
    <property type="evidence" value="ECO:0007669"/>
    <property type="project" value="UniProtKB-KW"/>
</dbReference>
<keyword evidence="9 24" id="KW-0812">Transmembrane</keyword>
<evidence type="ECO:0000256" key="1">
    <source>
        <dbReference type="ARBA" id="ARBA00004429"/>
    </source>
</evidence>
<feature type="binding site" evidence="21">
    <location>
        <position position="67"/>
    </location>
    <ligand>
        <name>substrate</name>
    </ligand>
</feature>
<evidence type="ECO:0000256" key="13">
    <source>
        <dbReference type="ARBA" id="ARBA00022840"/>
    </source>
</evidence>
<feature type="binding site" evidence="23">
    <location>
        <position position="88"/>
    </location>
    <ligand>
        <name>a divalent metal cation</name>
        <dbReference type="ChEBI" id="CHEBI:60240"/>
    </ligand>
</feature>
<feature type="transmembrane region" description="Helical" evidence="24">
    <location>
        <begin position="108"/>
        <end position="127"/>
    </location>
</feature>
<feature type="binding site" evidence="23">
    <location>
        <position position="40"/>
    </location>
    <ligand>
        <name>a divalent metal cation</name>
        <dbReference type="ChEBI" id="CHEBI:60240"/>
    </ligand>
</feature>
<dbReference type="GO" id="GO:0004143">
    <property type="term" value="F:ATP-dependent diacylglycerol kinase activity"/>
    <property type="evidence" value="ECO:0007669"/>
    <property type="project" value="UniProtKB-EC"/>
</dbReference>
<comment type="caution">
    <text evidence="24">Lacks conserved residue(s) required for the propagation of feature annotation.</text>
</comment>
<evidence type="ECO:0000256" key="10">
    <source>
        <dbReference type="ARBA" id="ARBA00022723"/>
    </source>
</evidence>
<evidence type="ECO:0000256" key="15">
    <source>
        <dbReference type="ARBA" id="ARBA00022989"/>
    </source>
</evidence>
<dbReference type="OrthoDB" id="9796011at2"/>
<feature type="binding site" evidence="22">
    <location>
        <begin position="97"/>
        <end position="99"/>
    </location>
    <ligand>
        <name>ATP</name>
        <dbReference type="ChEBI" id="CHEBI:30616"/>
    </ligand>
</feature>
<comment type="cofactor">
    <cofactor evidence="23">
        <name>Mg(2+)</name>
        <dbReference type="ChEBI" id="CHEBI:18420"/>
    </cofactor>
    <text evidence="23">Mn(2+), Zn(2+), Cd(2+) and Co(2+) support activity to lesser extents.</text>
</comment>
<sequence>MSDSIETGNASSLKGEKGIVRILKATRYSMMGLRTAFLNEAAFRQLVLINVILQPIALSLDVSRAERAILMIVPLLSLAIELLNTAVENVVDRVSMELHPLSKNAKDMGSAAQFIGLVMIVVAWLVILV</sequence>
<feature type="binding site" evidence="22">
    <location>
        <begin position="106"/>
        <end position="107"/>
    </location>
    <ligand>
        <name>ATP</name>
        <dbReference type="ChEBI" id="CHEBI:30616"/>
    </ligand>
</feature>
<name>A0A366GXL1_9GAMM</name>
<feature type="binding site" evidence="22">
    <location>
        <position position="88"/>
    </location>
    <ligand>
        <name>ATP</name>
        <dbReference type="ChEBI" id="CHEBI:30616"/>
    </ligand>
</feature>
<dbReference type="Proteomes" id="UP000252995">
    <property type="component" value="Unassembled WGS sequence"/>
</dbReference>
<feature type="transmembrane region" description="Helical" evidence="24">
    <location>
        <begin position="68"/>
        <end position="87"/>
    </location>
</feature>
<feature type="binding site" evidence="21">
    <location>
        <position position="81"/>
    </location>
    <ligand>
        <name>substrate</name>
    </ligand>
</feature>
<dbReference type="GO" id="GO:0005886">
    <property type="term" value="C:plasma membrane"/>
    <property type="evidence" value="ECO:0007669"/>
    <property type="project" value="UniProtKB-SubCell"/>
</dbReference>
<dbReference type="RefSeq" id="WP_113861508.1">
    <property type="nucleotide sequence ID" value="NZ_QNRO01000002.1"/>
</dbReference>
<feature type="binding site" evidence="22">
    <location>
        <position position="28"/>
    </location>
    <ligand>
        <name>ATP</name>
        <dbReference type="ChEBI" id="CHEBI:30616"/>
    </ligand>
</feature>
<evidence type="ECO:0000313" key="25">
    <source>
        <dbReference type="EMBL" id="RBP33475.1"/>
    </source>
</evidence>
<evidence type="ECO:0000256" key="12">
    <source>
        <dbReference type="ARBA" id="ARBA00022777"/>
    </source>
</evidence>
<keyword evidence="14 23" id="KW-0460">Magnesium</keyword>
<evidence type="ECO:0000256" key="14">
    <source>
        <dbReference type="ARBA" id="ARBA00022842"/>
    </source>
</evidence>
<keyword evidence="12 24" id="KW-0418">Kinase</keyword>
<evidence type="ECO:0000256" key="20">
    <source>
        <dbReference type="PIRSR" id="PIRSR600829-1"/>
    </source>
</evidence>
<accession>A0A366GXL1</accession>
<dbReference type="InterPro" id="IPR000829">
    <property type="entry name" value="DAGK"/>
</dbReference>
<comment type="subcellular location">
    <subcellularLocation>
        <location evidence="1 24">Cell inner membrane</location>
        <topology evidence="1 24">Multi-pass membrane protein</topology>
    </subcellularLocation>
</comment>
<keyword evidence="5" id="KW-1003">Cell membrane</keyword>
<feature type="binding site" evidence="22">
    <location>
        <position position="21"/>
    </location>
    <ligand>
        <name>ATP</name>
        <dbReference type="ChEBI" id="CHEBI:30616"/>
    </ligand>
</feature>
<dbReference type="GO" id="GO:0005524">
    <property type="term" value="F:ATP binding"/>
    <property type="evidence" value="ECO:0007669"/>
    <property type="project" value="UniProtKB-KW"/>
</dbReference>
<keyword evidence="7 24" id="KW-0997">Cell inner membrane</keyword>
<feature type="binding site" evidence="21">
    <location>
        <position position="110"/>
    </location>
    <ligand>
        <name>substrate</name>
    </ligand>
</feature>
<feature type="binding site" evidence="21">
    <location>
        <position position="21"/>
    </location>
    <ligand>
        <name>substrate</name>
    </ligand>
</feature>
<protein>
    <recommendedName>
        <fullName evidence="4 24">Diacylglycerol kinase</fullName>
        <ecNumber evidence="3 24">2.7.1.107</ecNumber>
    </recommendedName>
</protein>
<evidence type="ECO:0000313" key="26">
    <source>
        <dbReference type="Proteomes" id="UP000252995"/>
    </source>
</evidence>
<evidence type="ECO:0000256" key="21">
    <source>
        <dbReference type="PIRSR" id="PIRSR600829-2"/>
    </source>
</evidence>
<evidence type="ECO:0000256" key="22">
    <source>
        <dbReference type="PIRSR" id="PIRSR600829-3"/>
    </source>
</evidence>
<evidence type="ECO:0000256" key="9">
    <source>
        <dbReference type="ARBA" id="ARBA00022692"/>
    </source>
</evidence>
<evidence type="ECO:0000256" key="3">
    <source>
        <dbReference type="ARBA" id="ARBA00012133"/>
    </source>
</evidence>
<evidence type="ECO:0000256" key="17">
    <source>
        <dbReference type="ARBA" id="ARBA00023136"/>
    </source>
</evidence>
<dbReference type="EMBL" id="QNRO01000002">
    <property type="protein sequence ID" value="RBP33475.1"/>
    <property type="molecule type" value="Genomic_DNA"/>
</dbReference>
<comment type="function">
    <text evidence="24">Catalyzes the ATP-dependent phosphorylation of sn-l,2-diacylglycerol (DAG) to phosphatidic acid. Involved in the recycling of diacylglycerol produced as a by-product during membrane-derived oligosaccharide (MDO) biosynthesis.</text>
</comment>
<evidence type="ECO:0000256" key="19">
    <source>
        <dbReference type="ARBA" id="ARBA00023264"/>
    </source>
</evidence>
<evidence type="ECO:0000256" key="18">
    <source>
        <dbReference type="ARBA" id="ARBA00023209"/>
    </source>
</evidence>
<evidence type="ECO:0000256" key="2">
    <source>
        <dbReference type="ARBA" id="ARBA00005967"/>
    </source>
</evidence>
<evidence type="ECO:0000256" key="23">
    <source>
        <dbReference type="PIRSR" id="PIRSR600829-4"/>
    </source>
</evidence>
<evidence type="ECO:0000256" key="11">
    <source>
        <dbReference type="ARBA" id="ARBA00022741"/>
    </source>
</evidence>
<comment type="catalytic activity">
    <reaction evidence="24">
        <text>a 1,2-diacyl-sn-glycerol + ATP = a 1,2-diacyl-sn-glycero-3-phosphate + ADP + H(+)</text>
        <dbReference type="Rhea" id="RHEA:10272"/>
        <dbReference type="ChEBI" id="CHEBI:15378"/>
        <dbReference type="ChEBI" id="CHEBI:17815"/>
        <dbReference type="ChEBI" id="CHEBI:30616"/>
        <dbReference type="ChEBI" id="CHEBI:58608"/>
        <dbReference type="ChEBI" id="CHEBI:456216"/>
        <dbReference type="EC" id="2.7.1.107"/>
    </reaction>
</comment>
<keyword evidence="10 23" id="KW-0479">Metal-binding</keyword>
<dbReference type="InterPro" id="IPR033718">
    <property type="entry name" value="DAGK_prok"/>
</dbReference>
<reference evidence="25 26" key="1">
    <citation type="submission" date="2018-06" db="EMBL/GenBank/DDBJ databases">
        <title>Freshwater and sediment microbial communities from various areas in North America, analyzing microbe dynamics in response to fracking.</title>
        <authorList>
            <person name="Lamendella R."/>
        </authorList>
    </citation>
    <scope>NUCLEOTIDE SEQUENCE [LARGE SCALE GENOMIC DNA]</scope>
    <source>
        <strain evidence="25 26">114J</strain>
    </source>
</reference>
<evidence type="ECO:0000256" key="7">
    <source>
        <dbReference type="ARBA" id="ARBA00022519"/>
    </source>
</evidence>
<keyword evidence="15 24" id="KW-1133">Transmembrane helix</keyword>
<keyword evidence="19 24" id="KW-1208">Phospholipid metabolism</keyword>
<dbReference type="CDD" id="cd14264">
    <property type="entry name" value="DAGK_IM"/>
    <property type="match status" value="1"/>
</dbReference>
<evidence type="ECO:0000256" key="16">
    <source>
        <dbReference type="ARBA" id="ARBA00023098"/>
    </source>
</evidence>
<keyword evidence="13 22" id="KW-0067">ATP-binding</keyword>
<keyword evidence="17 24" id="KW-0472">Membrane</keyword>
<keyword evidence="16 24" id="KW-0443">Lipid metabolism</keyword>
<dbReference type="AlphaFoldDB" id="A0A366GXL1"/>
<evidence type="ECO:0000256" key="24">
    <source>
        <dbReference type="RuleBase" id="RU363065"/>
    </source>
</evidence>
<dbReference type="PANTHER" id="PTHR34299:SF1">
    <property type="entry name" value="DIACYLGLYCEROL KINASE"/>
    <property type="match status" value="1"/>
</dbReference>
<keyword evidence="18" id="KW-0594">Phospholipid biosynthesis</keyword>
<dbReference type="PROSITE" id="PS01069">
    <property type="entry name" value="DAGK_PROKAR"/>
    <property type="match status" value="1"/>
</dbReference>
<evidence type="ECO:0000256" key="8">
    <source>
        <dbReference type="ARBA" id="ARBA00022679"/>
    </source>
</evidence>
<comment type="caution">
    <text evidence="25">The sequence shown here is derived from an EMBL/GenBank/DDBJ whole genome shotgun (WGS) entry which is preliminary data.</text>
</comment>
<proteinExistence type="inferred from homology"/>
<dbReference type="Gene3D" id="1.10.287.3610">
    <property type="match status" value="1"/>
</dbReference>
<keyword evidence="8 24" id="KW-0808">Transferase</keyword>
<feature type="binding site" evidence="22">
    <location>
        <position position="40"/>
    </location>
    <ligand>
        <name>ATP</name>
        <dbReference type="ChEBI" id="CHEBI:30616"/>
    </ligand>
</feature>
<dbReference type="PANTHER" id="PTHR34299">
    <property type="entry name" value="DIACYLGLYCEROL KINASE"/>
    <property type="match status" value="1"/>
</dbReference>
<feature type="active site" description="Proton acceptor" evidence="20">
    <location>
        <position position="81"/>
    </location>
</feature>
<gene>
    <name evidence="25" type="ORF">DET50_102290</name>
</gene>
<evidence type="ECO:0000256" key="4">
    <source>
        <dbReference type="ARBA" id="ARBA00017575"/>
    </source>
</evidence>
<comment type="similarity">
    <text evidence="2 24">Belongs to the bacterial diacylglycerol kinase family.</text>
</comment>
<keyword evidence="6" id="KW-0444">Lipid biosynthesis</keyword>
<keyword evidence="11 22" id="KW-0547">Nucleotide-binding</keyword>
<organism evidence="25 26">
    <name type="scientific">Marinobacter pelagius</name>
    <dbReference type="NCBI Taxonomy" id="379482"/>
    <lineage>
        <taxon>Bacteria</taxon>
        <taxon>Pseudomonadati</taxon>
        <taxon>Pseudomonadota</taxon>
        <taxon>Gammaproteobacteria</taxon>
        <taxon>Pseudomonadales</taxon>
        <taxon>Marinobacteraceae</taxon>
        <taxon>Marinobacter</taxon>
    </lineage>
</organism>
<dbReference type="EC" id="2.7.1.107" evidence="3 24"/>
<dbReference type="InterPro" id="IPR036945">
    <property type="entry name" value="DAGK_sf"/>
</dbReference>
<dbReference type="Pfam" id="PF01219">
    <property type="entry name" value="DAGK_prokar"/>
    <property type="match status" value="1"/>
</dbReference>